<keyword evidence="1 5" id="KW-0560">Oxidoreductase</keyword>
<protein>
    <submittedName>
        <fullName evidence="5">Mannitol dehydrogenase family protein</fullName>
        <ecNumber evidence="5">1.1.1.-</ecNumber>
    </submittedName>
</protein>
<evidence type="ECO:0000313" key="5">
    <source>
        <dbReference type="EMBL" id="XBW07235.1"/>
    </source>
</evidence>
<dbReference type="InterPro" id="IPR008927">
    <property type="entry name" value="6-PGluconate_DH-like_C_sf"/>
</dbReference>
<dbReference type="EC" id="1.1.1.-" evidence="5"/>
<dbReference type="InterPro" id="IPR013328">
    <property type="entry name" value="6PGD_dom2"/>
</dbReference>
<dbReference type="InterPro" id="IPR000669">
    <property type="entry name" value="Mannitol_DH"/>
</dbReference>
<gene>
    <name evidence="5" type="ORF">SAC06_06175</name>
</gene>
<dbReference type="EMBL" id="CP138335">
    <property type="protein sequence ID" value="XBW07235.1"/>
    <property type="molecule type" value="Genomic_DNA"/>
</dbReference>
<reference evidence="5" key="1">
    <citation type="submission" date="2023-11" db="EMBL/GenBank/DDBJ databases">
        <title>Scrofimicrobium hongkongense sp. nov., isolated from a patient with peritonitis.</title>
        <authorList>
            <person name="Lao H.Y."/>
            <person name="Wong A.Y.P."/>
            <person name="Ng T.L."/>
            <person name="Wong R.Y.L."/>
            <person name="Yau M.C.Y."/>
            <person name="Lam J.Y.W."/>
            <person name="Siu G.K.H."/>
        </authorList>
    </citation>
    <scope>NUCLEOTIDE SEQUENCE</scope>
    <source>
        <strain evidence="5">R131</strain>
    </source>
</reference>
<evidence type="ECO:0000259" key="4">
    <source>
        <dbReference type="Pfam" id="PF08125"/>
    </source>
</evidence>
<accession>A0AAU7V4K5</accession>
<dbReference type="PRINTS" id="PR00084">
    <property type="entry name" value="MTLDHDRGNASE"/>
</dbReference>
<dbReference type="PANTHER" id="PTHR43362">
    <property type="entry name" value="MANNITOL DEHYDROGENASE DSF1-RELATED"/>
    <property type="match status" value="1"/>
</dbReference>
<dbReference type="SUPFAM" id="SSF48179">
    <property type="entry name" value="6-phosphogluconate dehydrogenase C-terminal domain-like"/>
    <property type="match status" value="1"/>
</dbReference>
<dbReference type="InterPro" id="IPR013118">
    <property type="entry name" value="Mannitol_DH_C"/>
</dbReference>
<organism evidence="5">
    <name type="scientific">Scrofimicrobium appendicitidis</name>
    <dbReference type="NCBI Taxonomy" id="3079930"/>
    <lineage>
        <taxon>Bacteria</taxon>
        <taxon>Bacillati</taxon>
        <taxon>Actinomycetota</taxon>
        <taxon>Actinomycetes</taxon>
        <taxon>Actinomycetales</taxon>
        <taxon>Actinomycetaceae</taxon>
        <taxon>Scrofimicrobium</taxon>
    </lineage>
</organism>
<dbReference type="Pfam" id="PF08125">
    <property type="entry name" value="Mannitol_dh_C"/>
    <property type="match status" value="1"/>
</dbReference>
<dbReference type="KEGG" id="sapp:SAC06_06175"/>
<dbReference type="Gene3D" id="1.10.1040.10">
    <property type="entry name" value="N-(1-d-carboxylethyl)-l-norvaline Dehydrogenase, domain 2"/>
    <property type="match status" value="1"/>
</dbReference>
<dbReference type="Gene3D" id="3.40.50.720">
    <property type="entry name" value="NAD(P)-binding Rossmann-like Domain"/>
    <property type="match status" value="1"/>
</dbReference>
<dbReference type="GO" id="GO:0008926">
    <property type="term" value="F:mannitol-1-phosphate 5-dehydrogenase activity"/>
    <property type="evidence" value="ECO:0007669"/>
    <property type="project" value="UniProtKB-EC"/>
</dbReference>
<dbReference type="InterPro" id="IPR013131">
    <property type="entry name" value="Mannitol_DH_N"/>
</dbReference>
<name>A0AAU7V4K5_9ACTO</name>
<evidence type="ECO:0000259" key="3">
    <source>
        <dbReference type="Pfam" id="PF01232"/>
    </source>
</evidence>
<dbReference type="AlphaFoldDB" id="A0AAU7V4K5"/>
<feature type="domain" description="Mannitol dehydrogenase C-terminal" evidence="4">
    <location>
        <begin position="286"/>
        <end position="463"/>
    </location>
</feature>
<dbReference type="RefSeq" id="WP_350257441.1">
    <property type="nucleotide sequence ID" value="NZ_CP138335.1"/>
</dbReference>
<evidence type="ECO:0000256" key="2">
    <source>
        <dbReference type="ARBA" id="ARBA00048615"/>
    </source>
</evidence>
<dbReference type="PANTHER" id="PTHR43362:SF1">
    <property type="entry name" value="MANNITOL DEHYDROGENASE 2-RELATED"/>
    <property type="match status" value="1"/>
</dbReference>
<dbReference type="Pfam" id="PF01232">
    <property type="entry name" value="Mannitol_dh"/>
    <property type="match status" value="1"/>
</dbReference>
<proteinExistence type="predicted"/>
<dbReference type="SUPFAM" id="SSF51735">
    <property type="entry name" value="NAD(P)-binding Rossmann-fold domains"/>
    <property type="match status" value="1"/>
</dbReference>
<sequence>MSLPQLNRTNHGRPAAPIRLVHLGLGNFTRAHQAWYTEHADDAEQWGIAAFTGRRPTMAELLSPQDGLYTLITKGAAGDSFEVISSISVVHPAADYAQLIGYLASPDLAVVTSTVTEAGYYRAEDGGLDLADPAVAADLAALAELVAGGELTVDRIAATPVATAPARILAGFLARRSAGVGALTILPCDNIPNNGQAFKRVIVEAAEQVESSLSAWIEEQISWATCMVDRITPATTEEDRAKCEAQQGYLDAAPVPTEPFSEWVISGEFPAGRPRWESAGAQVVADVEPYEQRKLWMLNGSHSLMAYCAPILGLETVGAAIEHPLVRDWVQQWWAAAGPRLSVPWEEYAAALTERYQNPNIRHLLAQIAHDGSQKIPVRIAPVLIASACEGAPAPAAVRALAGWLLHLRGVGAPVVDAQEAKVLELAAGTLEEAAAKVLAYAAPELAGDESLTASLVQAAKELLALAEG</sequence>
<feature type="domain" description="Mannitol dehydrogenase N-terminal" evidence="3">
    <location>
        <begin position="19"/>
        <end position="277"/>
    </location>
</feature>
<dbReference type="InterPro" id="IPR036291">
    <property type="entry name" value="NAD(P)-bd_dom_sf"/>
</dbReference>
<dbReference type="InterPro" id="IPR050988">
    <property type="entry name" value="Mannitol_DH/Oxidoreductase"/>
</dbReference>
<evidence type="ECO:0000256" key="1">
    <source>
        <dbReference type="ARBA" id="ARBA00023002"/>
    </source>
</evidence>
<comment type="catalytic activity">
    <reaction evidence="2">
        <text>D-mannitol 1-phosphate + NAD(+) = beta-D-fructose 6-phosphate + NADH + H(+)</text>
        <dbReference type="Rhea" id="RHEA:19661"/>
        <dbReference type="ChEBI" id="CHEBI:15378"/>
        <dbReference type="ChEBI" id="CHEBI:57540"/>
        <dbReference type="ChEBI" id="CHEBI:57634"/>
        <dbReference type="ChEBI" id="CHEBI:57945"/>
        <dbReference type="ChEBI" id="CHEBI:61381"/>
        <dbReference type="EC" id="1.1.1.17"/>
    </reaction>
</comment>